<dbReference type="AlphaFoldDB" id="A0AAU8FWN7"/>
<accession>A0AAU8FWN7</accession>
<protein>
    <submittedName>
        <fullName evidence="1">Uncharacterized protein</fullName>
    </submittedName>
</protein>
<gene>
    <name evidence="1" type="ORF">ABRQ22_12225</name>
</gene>
<evidence type="ECO:0000313" key="1">
    <source>
        <dbReference type="EMBL" id="XCH28375.1"/>
    </source>
</evidence>
<proteinExistence type="predicted"/>
<name>A0AAU8FWN7_9MICO</name>
<dbReference type="RefSeq" id="WP_353706933.1">
    <property type="nucleotide sequence ID" value="NZ_CP159290.1"/>
</dbReference>
<organism evidence="1">
    <name type="scientific">Cellulosimicrobium sp. ES-005</name>
    <dbReference type="NCBI Taxonomy" id="3163031"/>
    <lineage>
        <taxon>Bacteria</taxon>
        <taxon>Bacillati</taxon>
        <taxon>Actinomycetota</taxon>
        <taxon>Actinomycetes</taxon>
        <taxon>Micrococcales</taxon>
        <taxon>Promicromonosporaceae</taxon>
        <taxon>Cellulosimicrobium</taxon>
    </lineage>
</organism>
<dbReference type="EMBL" id="CP159290">
    <property type="protein sequence ID" value="XCH28375.1"/>
    <property type="molecule type" value="Genomic_DNA"/>
</dbReference>
<reference evidence="1" key="1">
    <citation type="submission" date="2024-06" db="EMBL/GenBank/DDBJ databases">
        <title>Complete genome sequence of the cellulolytic actinobacterium, Cellulosimicrobium ES-005.</title>
        <authorList>
            <person name="Matthews C.T."/>
            <person name="Underwood K.D."/>
            <person name="Ghanchi K.M."/>
            <person name="Fields S.D."/>
            <person name="Gardner S.G."/>
        </authorList>
    </citation>
    <scope>NUCLEOTIDE SEQUENCE</scope>
    <source>
        <strain evidence="1">ES-005</strain>
    </source>
</reference>
<sequence>MSSQYRLHAAPLTRTAQRWWRTTDPAASAREVLEHVIGIGQLLPLVRFADARVFPVVTFDPHALWTRRHQAPAALLDPATVRDVLTSPGHDQHTPSAVRMVAFIGIDPLYRARQDLLGLRPLARTIALTPSGAIPQAMTLTSFDLQGTAVVTAGNPPQVVVGGDPGVRAGTAMSPVWRRFFEEQLYDWAMRTDSIPAQEPVVHAFSDFG</sequence>